<feature type="transmembrane region" description="Helical" evidence="1">
    <location>
        <begin position="79"/>
        <end position="112"/>
    </location>
</feature>
<keyword evidence="1" id="KW-1133">Transmembrane helix</keyword>
<organism evidence="2 3">
    <name type="scientific">Nocardioides aurantiacus</name>
    <dbReference type="NCBI Taxonomy" id="86796"/>
    <lineage>
        <taxon>Bacteria</taxon>
        <taxon>Bacillati</taxon>
        <taxon>Actinomycetota</taxon>
        <taxon>Actinomycetes</taxon>
        <taxon>Propionibacteriales</taxon>
        <taxon>Nocardioidaceae</taxon>
        <taxon>Nocardioides</taxon>
    </lineage>
</organism>
<gene>
    <name evidence="2" type="ORF">EDD33_3409</name>
</gene>
<dbReference type="Pfam" id="PF10724">
    <property type="entry name" value="DUF2516"/>
    <property type="match status" value="1"/>
</dbReference>
<dbReference type="EMBL" id="RKHO01000001">
    <property type="protein sequence ID" value="ROR92518.1"/>
    <property type="molecule type" value="Genomic_DNA"/>
</dbReference>
<sequence length="126" mass="13061">MIPPFARGAGRQAPGISPGGLLPSALYPGGVASIFEFQNAVASISFLVLLALKIWALVDALLRPAEAYEAAGKLTKPAWLLILGLAVGAALVFPSVFGLLGILGIVAALVYVLDVRPALVSVTRRR</sequence>
<accession>A0A3N2CYK5</accession>
<reference evidence="2 3" key="1">
    <citation type="submission" date="2018-11" db="EMBL/GenBank/DDBJ databases">
        <title>Sequencing the genomes of 1000 actinobacteria strains.</title>
        <authorList>
            <person name="Klenk H.-P."/>
        </authorList>
    </citation>
    <scope>NUCLEOTIDE SEQUENCE [LARGE SCALE GENOMIC DNA]</scope>
    <source>
        <strain evidence="2 3">DSM 12652</strain>
    </source>
</reference>
<evidence type="ECO:0000313" key="2">
    <source>
        <dbReference type="EMBL" id="ROR92518.1"/>
    </source>
</evidence>
<keyword evidence="3" id="KW-1185">Reference proteome</keyword>
<dbReference type="Proteomes" id="UP000281738">
    <property type="component" value="Unassembled WGS sequence"/>
</dbReference>
<evidence type="ECO:0000256" key="1">
    <source>
        <dbReference type="SAM" id="Phobius"/>
    </source>
</evidence>
<name>A0A3N2CYK5_9ACTN</name>
<protein>
    <submittedName>
        <fullName evidence="2">Uncharacterized protein DUF2516</fullName>
    </submittedName>
</protein>
<comment type="caution">
    <text evidence="2">The sequence shown here is derived from an EMBL/GenBank/DDBJ whole genome shotgun (WGS) entry which is preliminary data.</text>
</comment>
<keyword evidence="1" id="KW-0812">Transmembrane</keyword>
<dbReference type="InterPro" id="IPR019662">
    <property type="entry name" value="DUF2516"/>
</dbReference>
<evidence type="ECO:0000313" key="3">
    <source>
        <dbReference type="Proteomes" id="UP000281738"/>
    </source>
</evidence>
<proteinExistence type="predicted"/>
<keyword evidence="1" id="KW-0472">Membrane</keyword>
<dbReference type="AlphaFoldDB" id="A0A3N2CYK5"/>
<feature type="transmembrane region" description="Helical" evidence="1">
    <location>
        <begin position="40"/>
        <end position="58"/>
    </location>
</feature>